<dbReference type="Proteomes" id="UP000280960">
    <property type="component" value="Chromosome"/>
</dbReference>
<dbReference type="InterPro" id="IPR036688">
    <property type="entry name" value="MoeA_C_domain_IV_sf"/>
</dbReference>
<comment type="function">
    <text evidence="2">May be involved in the biosynthesis of molybdopterin.</text>
</comment>
<dbReference type="PANTHER" id="PTHR10192">
    <property type="entry name" value="MOLYBDOPTERIN BIOSYNTHESIS PROTEIN"/>
    <property type="match status" value="1"/>
</dbReference>
<evidence type="ECO:0000259" key="11">
    <source>
        <dbReference type="SMART" id="SM00852"/>
    </source>
</evidence>
<dbReference type="EMBL" id="CP033169">
    <property type="protein sequence ID" value="AYO31581.1"/>
    <property type="molecule type" value="Genomic_DNA"/>
</dbReference>
<comment type="cofactor">
    <cofactor evidence="10">
        <name>Mg(2+)</name>
        <dbReference type="ChEBI" id="CHEBI:18420"/>
    </cofactor>
</comment>
<dbReference type="AlphaFoldDB" id="A0A3G2R816"/>
<sequence length="413" mass="44281">MNPLALFSAVTVEQVKEILKKHLEGYKPEIEEANLLQAYNRVLAEDIVSPEDIPAFNRSTVDGFAVRARDTFGASESMPALLTLVGEIRMGEQTEIKLSTGEAAKIPTGGMLPECSDAVVMLEYTQLMDDTILCAEKPVAPKENVVEKGEDIKKGSVVLKKGHTLRPQDLGALAAVGIDRIKLVKPPAVSVISTGDEIKPPASSVKPGEVRDINTYAICGEVMKWGGLPLPQGIVRDNFEDLYDAVKAALEKSHMVLLSGGSSVGARDHTVKVIESLGKPGVLAHGLPVKPGKPTVVAVVDGKPIIGLPGHPVSAMVIFEILVRPIISTMLGRPEDFGGTRVYARMSRNIASAAGRQDFIRVKLEQRGEELWAVPVLGKSGLISNMVESHGLARIPSEKQGVAEGELVEVEIY</sequence>
<dbReference type="Gene3D" id="2.170.190.11">
    <property type="entry name" value="Molybdopterin biosynthesis moea protein, domain 3"/>
    <property type="match status" value="1"/>
</dbReference>
<gene>
    <name evidence="12" type="ORF">D2962_14110</name>
</gene>
<comment type="pathway">
    <text evidence="3 10">Cofactor biosynthesis; molybdopterin biosynthesis.</text>
</comment>
<comment type="function">
    <text evidence="1 10">Catalyzes the insertion of molybdate into adenylated molybdopterin with the concomitant release of AMP.</text>
</comment>
<dbReference type="PROSITE" id="PS01079">
    <property type="entry name" value="MOCF_BIOSYNTHESIS_2"/>
    <property type="match status" value="1"/>
</dbReference>
<keyword evidence="7 10" id="KW-0500">Molybdenum</keyword>
<feature type="domain" description="MoaB/Mog" evidence="11">
    <location>
        <begin position="190"/>
        <end position="329"/>
    </location>
</feature>
<accession>A0A3G2R816</accession>
<dbReference type="CDD" id="cd00887">
    <property type="entry name" value="MoeA"/>
    <property type="match status" value="1"/>
</dbReference>
<evidence type="ECO:0000256" key="3">
    <source>
        <dbReference type="ARBA" id="ARBA00005046"/>
    </source>
</evidence>
<keyword evidence="10" id="KW-0460">Magnesium</keyword>
<organism evidence="12 13">
    <name type="scientific">Biomaibacter acetigenes</name>
    <dbReference type="NCBI Taxonomy" id="2316383"/>
    <lineage>
        <taxon>Bacteria</taxon>
        <taxon>Bacillati</taxon>
        <taxon>Bacillota</taxon>
        <taxon>Clostridia</taxon>
        <taxon>Thermosediminibacterales</taxon>
        <taxon>Tepidanaerobacteraceae</taxon>
        <taxon>Biomaibacter</taxon>
    </lineage>
</organism>
<dbReference type="EC" id="2.10.1.1" evidence="5 10"/>
<evidence type="ECO:0000313" key="13">
    <source>
        <dbReference type="Proteomes" id="UP000280960"/>
    </source>
</evidence>
<reference evidence="12 13" key="1">
    <citation type="submission" date="2018-10" db="EMBL/GenBank/DDBJ databases">
        <authorList>
            <person name="Zhang X."/>
        </authorList>
    </citation>
    <scope>NUCLEOTIDE SEQUENCE [LARGE SCALE GENOMIC DNA]</scope>
    <source>
        <strain evidence="12 13">SK-G1</strain>
    </source>
</reference>
<keyword evidence="10 12" id="KW-0808">Transferase</keyword>
<dbReference type="GO" id="GO:0005829">
    <property type="term" value="C:cytosol"/>
    <property type="evidence" value="ECO:0007669"/>
    <property type="project" value="TreeGrafter"/>
</dbReference>
<dbReference type="SUPFAM" id="SSF53218">
    <property type="entry name" value="Molybdenum cofactor biosynthesis proteins"/>
    <property type="match status" value="1"/>
</dbReference>
<dbReference type="InterPro" id="IPR008284">
    <property type="entry name" value="MoCF_biosynth_CS"/>
</dbReference>
<evidence type="ECO:0000256" key="10">
    <source>
        <dbReference type="RuleBase" id="RU365090"/>
    </source>
</evidence>
<evidence type="ECO:0000256" key="7">
    <source>
        <dbReference type="ARBA" id="ARBA00022505"/>
    </source>
</evidence>
<dbReference type="NCBIfam" id="TIGR00177">
    <property type="entry name" value="molyb_syn"/>
    <property type="match status" value="1"/>
</dbReference>
<dbReference type="SUPFAM" id="SSF63867">
    <property type="entry name" value="MoeA C-terminal domain-like"/>
    <property type="match status" value="1"/>
</dbReference>
<dbReference type="GO" id="GO:0046872">
    <property type="term" value="F:metal ion binding"/>
    <property type="evidence" value="ECO:0007669"/>
    <property type="project" value="UniProtKB-UniRule"/>
</dbReference>
<dbReference type="KEGG" id="bacg:D2962_14110"/>
<evidence type="ECO:0000256" key="4">
    <source>
        <dbReference type="ARBA" id="ARBA00010763"/>
    </source>
</evidence>
<dbReference type="PANTHER" id="PTHR10192:SF5">
    <property type="entry name" value="GEPHYRIN"/>
    <property type="match status" value="1"/>
</dbReference>
<dbReference type="Pfam" id="PF03453">
    <property type="entry name" value="MoeA_N"/>
    <property type="match status" value="1"/>
</dbReference>
<evidence type="ECO:0000256" key="6">
    <source>
        <dbReference type="ARBA" id="ARBA00021108"/>
    </source>
</evidence>
<proteinExistence type="inferred from homology"/>
<dbReference type="SUPFAM" id="SSF63882">
    <property type="entry name" value="MoeA N-terminal region -like"/>
    <property type="match status" value="1"/>
</dbReference>
<evidence type="ECO:0000256" key="5">
    <source>
        <dbReference type="ARBA" id="ARBA00013269"/>
    </source>
</evidence>
<comment type="similarity">
    <text evidence="4 10">Belongs to the MoeA family.</text>
</comment>
<evidence type="ECO:0000256" key="9">
    <source>
        <dbReference type="ARBA" id="ARBA00047317"/>
    </source>
</evidence>
<dbReference type="Gene3D" id="2.40.340.10">
    <property type="entry name" value="MoeA, C-terminal, domain IV"/>
    <property type="match status" value="1"/>
</dbReference>
<evidence type="ECO:0000313" key="12">
    <source>
        <dbReference type="EMBL" id="AYO31581.1"/>
    </source>
</evidence>
<evidence type="ECO:0000256" key="2">
    <source>
        <dbReference type="ARBA" id="ARBA00003487"/>
    </source>
</evidence>
<dbReference type="InterPro" id="IPR005110">
    <property type="entry name" value="MoeA_linker/N"/>
</dbReference>
<dbReference type="GO" id="GO:0061599">
    <property type="term" value="F:molybdopterin molybdotransferase activity"/>
    <property type="evidence" value="ECO:0007669"/>
    <property type="project" value="UniProtKB-UniRule"/>
</dbReference>
<dbReference type="Pfam" id="PF00994">
    <property type="entry name" value="MoCF_biosynth"/>
    <property type="match status" value="1"/>
</dbReference>
<dbReference type="NCBIfam" id="NF045515">
    <property type="entry name" value="Glp_gephyrin"/>
    <property type="match status" value="1"/>
</dbReference>
<keyword evidence="10" id="KW-0479">Metal-binding</keyword>
<dbReference type="InterPro" id="IPR036425">
    <property type="entry name" value="MoaB/Mog-like_dom_sf"/>
</dbReference>
<evidence type="ECO:0000256" key="1">
    <source>
        <dbReference type="ARBA" id="ARBA00002901"/>
    </source>
</evidence>
<evidence type="ECO:0000256" key="8">
    <source>
        <dbReference type="ARBA" id="ARBA00023150"/>
    </source>
</evidence>
<keyword evidence="13" id="KW-1185">Reference proteome</keyword>
<name>A0A3G2R816_9FIRM</name>
<dbReference type="InterPro" id="IPR036135">
    <property type="entry name" value="MoeA_linker/N_sf"/>
</dbReference>
<dbReference type="InterPro" id="IPR038987">
    <property type="entry name" value="MoeA-like"/>
</dbReference>
<keyword evidence="8 10" id="KW-0501">Molybdenum cofactor biosynthesis</keyword>
<dbReference type="GO" id="GO:0006777">
    <property type="term" value="P:Mo-molybdopterin cofactor biosynthetic process"/>
    <property type="evidence" value="ECO:0007669"/>
    <property type="project" value="UniProtKB-UniRule"/>
</dbReference>
<dbReference type="Gene3D" id="3.40.980.10">
    <property type="entry name" value="MoaB/Mog-like domain"/>
    <property type="match status" value="1"/>
</dbReference>
<dbReference type="Gene3D" id="3.90.105.10">
    <property type="entry name" value="Molybdopterin biosynthesis moea protein, domain 2"/>
    <property type="match status" value="1"/>
</dbReference>
<dbReference type="InterPro" id="IPR001453">
    <property type="entry name" value="MoaB/Mog_dom"/>
</dbReference>
<dbReference type="InterPro" id="IPR005111">
    <property type="entry name" value="MoeA_C_domain_IV"/>
</dbReference>
<dbReference type="Pfam" id="PF03454">
    <property type="entry name" value="MoeA_C"/>
    <property type="match status" value="1"/>
</dbReference>
<dbReference type="SMART" id="SM00852">
    <property type="entry name" value="MoCF_biosynth"/>
    <property type="match status" value="1"/>
</dbReference>
<protein>
    <recommendedName>
        <fullName evidence="6 10">Molybdopterin molybdenumtransferase</fullName>
        <ecNumber evidence="5 10">2.10.1.1</ecNumber>
    </recommendedName>
</protein>
<comment type="catalytic activity">
    <reaction evidence="9">
        <text>adenylyl-molybdopterin + molybdate = Mo-molybdopterin + AMP + H(+)</text>
        <dbReference type="Rhea" id="RHEA:35047"/>
        <dbReference type="ChEBI" id="CHEBI:15378"/>
        <dbReference type="ChEBI" id="CHEBI:36264"/>
        <dbReference type="ChEBI" id="CHEBI:62727"/>
        <dbReference type="ChEBI" id="CHEBI:71302"/>
        <dbReference type="ChEBI" id="CHEBI:456215"/>
        <dbReference type="EC" id="2.10.1.1"/>
    </reaction>
</comment>
<dbReference type="UniPathway" id="UPA00344"/>